<dbReference type="PANTHER" id="PTHR20883:SF48">
    <property type="entry name" value="ECTOINE DIOXYGENASE"/>
    <property type="match status" value="1"/>
</dbReference>
<comment type="cofactor">
    <cofactor evidence="1">
        <name>Fe(2+)</name>
        <dbReference type="ChEBI" id="CHEBI:29033"/>
    </cofactor>
</comment>
<name>A0A4V0ND64_SORCE</name>
<keyword evidence="3" id="KW-0560">Oxidoreductase</keyword>
<proteinExistence type="predicted"/>
<evidence type="ECO:0000313" key="3">
    <source>
        <dbReference type="EMBL" id="AUX21582.1"/>
    </source>
</evidence>
<evidence type="ECO:0000313" key="4">
    <source>
        <dbReference type="Proteomes" id="UP000295781"/>
    </source>
</evidence>
<dbReference type="GO" id="GO:0016706">
    <property type="term" value="F:2-oxoglutarate-dependent dioxygenase activity"/>
    <property type="evidence" value="ECO:0007669"/>
    <property type="project" value="UniProtKB-ARBA"/>
</dbReference>
<keyword evidence="3" id="KW-0223">Dioxygenase</keyword>
<evidence type="ECO:0000256" key="2">
    <source>
        <dbReference type="SAM" id="MobiDB-lite"/>
    </source>
</evidence>
<evidence type="ECO:0000256" key="1">
    <source>
        <dbReference type="ARBA" id="ARBA00001954"/>
    </source>
</evidence>
<accession>A0A4V0ND64</accession>
<dbReference type="Pfam" id="PF05721">
    <property type="entry name" value="PhyH"/>
    <property type="match status" value="1"/>
</dbReference>
<dbReference type="Gene3D" id="2.60.120.620">
    <property type="entry name" value="q2cbj1_9rhob like domain"/>
    <property type="match status" value="1"/>
</dbReference>
<dbReference type="EMBL" id="CP012670">
    <property type="protein sequence ID" value="AUX21582.1"/>
    <property type="molecule type" value="Genomic_DNA"/>
</dbReference>
<dbReference type="AlphaFoldDB" id="A0A4V0ND64"/>
<reference evidence="3 4" key="1">
    <citation type="submission" date="2015-09" db="EMBL/GenBank/DDBJ databases">
        <title>Sorangium comparison.</title>
        <authorList>
            <person name="Zaburannyi N."/>
            <person name="Bunk B."/>
            <person name="Overmann J."/>
            <person name="Mueller R."/>
        </authorList>
    </citation>
    <scope>NUCLEOTIDE SEQUENCE [LARGE SCALE GENOMIC DNA]</scope>
    <source>
        <strain evidence="3 4">So ceGT47</strain>
    </source>
</reference>
<dbReference type="InterPro" id="IPR008775">
    <property type="entry name" value="Phytyl_CoA_dOase-like"/>
</dbReference>
<dbReference type="Proteomes" id="UP000295781">
    <property type="component" value="Chromosome"/>
</dbReference>
<dbReference type="GO" id="GO:0005506">
    <property type="term" value="F:iron ion binding"/>
    <property type="evidence" value="ECO:0007669"/>
    <property type="project" value="UniProtKB-ARBA"/>
</dbReference>
<dbReference type="SUPFAM" id="SSF51197">
    <property type="entry name" value="Clavaminate synthase-like"/>
    <property type="match status" value="1"/>
</dbReference>
<protein>
    <submittedName>
        <fullName evidence="3">Phytanoyl-CoA dioxygenase</fullName>
    </submittedName>
</protein>
<feature type="region of interest" description="Disordered" evidence="2">
    <location>
        <begin position="155"/>
        <end position="179"/>
    </location>
</feature>
<organism evidence="3 4">
    <name type="scientific">Sorangium cellulosum</name>
    <name type="common">Polyangium cellulosum</name>
    <dbReference type="NCBI Taxonomy" id="56"/>
    <lineage>
        <taxon>Bacteria</taxon>
        <taxon>Pseudomonadati</taxon>
        <taxon>Myxococcota</taxon>
        <taxon>Polyangia</taxon>
        <taxon>Polyangiales</taxon>
        <taxon>Polyangiaceae</taxon>
        <taxon>Sorangium</taxon>
    </lineage>
</organism>
<gene>
    <name evidence="3" type="ORF">SOCEGT47_020680</name>
</gene>
<dbReference type="PANTHER" id="PTHR20883">
    <property type="entry name" value="PHYTANOYL-COA DIOXYGENASE DOMAIN CONTAINING 1"/>
    <property type="match status" value="1"/>
</dbReference>
<sequence>MHTPDAVFEDALAALGAGPSALSADAARSLDDAGYVLFRAVVDPAWLSALREDCDGARHDEGRMSQGGNQQLGCVGTRRGALRAIQWPRLLAAVWHVLRRPFVLGSVAWRNPRHGLGQQGLHADWSGRGDPGAYHVVTALWYLDDLEPDNGPTRVVPGTHKLRRSPPKSFADPASHHPQEMAVQAEAGSVLVFNGHLWHSGTRNRSGAPRRTLQCCFIGREHRDTSPTAVDDANGLSPAARLVLGAMESAGRRSLG</sequence>